<dbReference type="Pfam" id="PF10269">
    <property type="entry name" value="Tmemb_185A"/>
    <property type="match status" value="1"/>
</dbReference>
<comment type="caution">
    <text evidence="2">The sequence shown here is derived from an EMBL/GenBank/DDBJ whole genome shotgun (WGS) entry which is preliminary data.</text>
</comment>
<protein>
    <submittedName>
        <fullName evidence="2">Similar to Tmem60: Transmembrane protein 60 (Mus musculus)</fullName>
    </submittedName>
</protein>
<keyword evidence="1" id="KW-0472">Membrane</keyword>
<feature type="transmembrane region" description="Helical" evidence="1">
    <location>
        <begin position="105"/>
        <end position="125"/>
    </location>
</feature>
<feature type="transmembrane region" description="Helical" evidence="1">
    <location>
        <begin position="7"/>
        <end position="25"/>
    </location>
</feature>
<name>A0A8J2H555_COTCN</name>
<gene>
    <name evidence="2" type="ORF">HICCMSTLAB_LOCUS1206</name>
</gene>
<organism evidence="2 3">
    <name type="scientific">Cotesia congregata</name>
    <name type="common">Parasitoid wasp</name>
    <name type="synonym">Apanteles congregatus</name>
    <dbReference type="NCBI Taxonomy" id="51543"/>
    <lineage>
        <taxon>Eukaryota</taxon>
        <taxon>Metazoa</taxon>
        <taxon>Ecdysozoa</taxon>
        <taxon>Arthropoda</taxon>
        <taxon>Hexapoda</taxon>
        <taxon>Insecta</taxon>
        <taxon>Pterygota</taxon>
        <taxon>Neoptera</taxon>
        <taxon>Endopterygota</taxon>
        <taxon>Hymenoptera</taxon>
        <taxon>Apocrita</taxon>
        <taxon>Ichneumonoidea</taxon>
        <taxon>Braconidae</taxon>
        <taxon>Microgastrinae</taxon>
        <taxon>Cotesia</taxon>
    </lineage>
</organism>
<dbReference type="EMBL" id="CAJNRD030001116">
    <property type="protein sequence ID" value="CAG5075002.1"/>
    <property type="molecule type" value="Genomic_DNA"/>
</dbReference>
<dbReference type="Proteomes" id="UP000786811">
    <property type="component" value="Unassembled WGS sequence"/>
</dbReference>
<keyword evidence="3" id="KW-1185">Reference proteome</keyword>
<feature type="transmembrane region" description="Helical" evidence="1">
    <location>
        <begin position="31"/>
        <end position="53"/>
    </location>
</feature>
<feature type="transmembrane region" description="Helical" evidence="1">
    <location>
        <begin position="74"/>
        <end position="99"/>
    </location>
</feature>
<reference evidence="2" key="1">
    <citation type="submission" date="2021-04" db="EMBL/GenBank/DDBJ databases">
        <authorList>
            <person name="Chebbi M.A.C M."/>
        </authorList>
    </citation>
    <scope>NUCLEOTIDE SEQUENCE</scope>
</reference>
<keyword evidence="1 2" id="KW-0812">Transmembrane</keyword>
<dbReference type="AlphaFoldDB" id="A0A8J2H555"/>
<sequence>MAVLHRALFTWFELLIFLILLVLRLDQRILWNWFIVFIPMWLYDCFLLIYIIFNMVSHCKNNHNSTNCLRRKGWHMLAVLLKLSVQILICLKLEAPYLYLPAKAVLSPFWVLLPALTIDVFVHLIQHSRY</sequence>
<dbReference type="OrthoDB" id="10258440at2759"/>
<evidence type="ECO:0000313" key="2">
    <source>
        <dbReference type="EMBL" id="CAG5075002.1"/>
    </source>
</evidence>
<dbReference type="PANTHER" id="PTHR13568">
    <property type="entry name" value="FAM11A, B PROTEIN"/>
    <property type="match status" value="1"/>
</dbReference>
<dbReference type="PANTHER" id="PTHR13568:SF4">
    <property type="entry name" value="TRANSMEMBRANE PROTEIN 60"/>
    <property type="match status" value="1"/>
</dbReference>
<evidence type="ECO:0000313" key="3">
    <source>
        <dbReference type="Proteomes" id="UP000786811"/>
    </source>
</evidence>
<keyword evidence="1" id="KW-1133">Transmembrane helix</keyword>
<evidence type="ECO:0000256" key="1">
    <source>
        <dbReference type="SAM" id="Phobius"/>
    </source>
</evidence>
<accession>A0A8J2H555</accession>
<dbReference type="InterPro" id="IPR019396">
    <property type="entry name" value="TM_Fragile-X-F-assoc"/>
</dbReference>
<proteinExistence type="predicted"/>